<dbReference type="STRING" id="319236.BST91_06305"/>
<dbReference type="InterPro" id="IPR029033">
    <property type="entry name" value="His_PPase_superfam"/>
</dbReference>
<name>A0A090Q3G6_9FLAO</name>
<evidence type="ECO:0000256" key="1">
    <source>
        <dbReference type="ARBA" id="ARBA00022801"/>
    </source>
</evidence>
<dbReference type="EMBL" id="BBML01000006">
    <property type="protein sequence ID" value="GAK97629.1"/>
    <property type="molecule type" value="Genomic_DNA"/>
</dbReference>
<dbReference type="Proteomes" id="UP000029221">
    <property type="component" value="Unassembled WGS sequence"/>
</dbReference>
<reference evidence="2" key="1">
    <citation type="journal article" date="2014" name="Genome Announc.">
        <title>Draft Genome Sequences of Marine Flavobacterium Nonlabens Strains NR17, NR24, NR27, NR32, NR33, and Ara13.</title>
        <authorList>
            <person name="Nakanishi M."/>
            <person name="Meirelles P."/>
            <person name="Suzuki R."/>
            <person name="Takatani N."/>
            <person name="Mino S."/>
            <person name="Suda W."/>
            <person name="Oshima K."/>
            <person name="Hattori M."/>
            <person name="Ohkuma M."/>
            <person name="Hosokawa M."/>
            <person name="Miyashita K."/>
            <person name="Thompson F.L."/>
            <person name="Niwa A."/>
            <person name="Sawabe T."/>
            <person name="Sawabe T."/>
        </authorList>
    </citation>
    <scope>NUCLEOTIDE SEQUENCE [LARGE SCALE GENOMIC DNA]</scope>
    <source>
        <strain evidence="2">JCM 19294</strain>
    </source>
</reference>
<proteinExistence type="predicted"/>
<protein>
    <submittedName>
        <fullName evidence="2">Phosphoglycerate</fullName>
    </submittedName>
</protein>
<dbReference type="InterPro" id="IPR013078">
    <property type="entry name" value="His_Pase_superF_clade-1"/>
</dbReference>
<keyword evidence="3" id="KW-1185">Reference proteome</keyword>
<dbReference type="RefSeq" id="WP_042279483.1">
    <property type="nucleotide sequence ID" value="NZ_BBML01000006.1"/>
</dbReference>
<organism evidence="2 3">
    <name type="scientific">Nonlabens tegetincola</name>
    <dbReference type="NCBI Taxonomy" id="323273"/>
    <lineage>
        <taxon>Bacteria</taxon>
        <taxon>Pseudomonadati</taxon>
        <taxon>Bacteroidota</taxon>
        <taxon>Flavobacteriia</taxon>
        <taxon>Flavobacteriales</taxon>
        <taxon>Flavobacteriaceae</taxon>
        <taxon>Nonlabens</taxon>
    </lineage>
</organism>
<gene>
    <name evidence="2" type="ORF">JCM19294_165</name>
</gene>
<dbReference type="GO" id="GO:0016787">
    <property type="term" value="F:hydrolase activity"/>
    <property type="evidence" value="ECO:0007669"/>
    <property type="project" value="UniProtKB-KW"/>
</dbReference>
<evidence type="ECO:0000313" key="2">
    <source>
        <dbReference type="EMBL" id="GAK97629.1"/>
    </source>
</evidence>
<dbReference type="eggNOG" id="COG2062">
    <property type="taxonomic scope" value="Bacteria"/>
</dbReference>
<keyword evidence="1" id="KW-0378">Hydrolase</keyword>
<dbReference type="SUPFAM" id="SSF53254">
    <property type="entry name" value="Phosphoglycerate mutase-like"/>
    <property type="match status" value="1"/>
</dbReference>
<sequence>MKKLTLIRHGKSTWEYQVRDHDRVLKERGIQDAHLIGSYLKKNSFNSDIYMSSSAARALQTATLVCEYLDYNLNSLSINRSLYTFSKEELESVVLNANDDLDHITIFSHNHGITEFVNHFGDIYFDNVPTTGCVTLEFSINSWKDLNPGKTISHIFPKQLR</sequence>
<accession>A0A090Q3G6</accession>
<dbReference type="PANTHER" id="PTHR20935">
    <property type="entry name" value="PHOSPHOGLYCERATE MUTASE-RELATED"/>
    <property type="match status" value="1"/>
</dbReference>
<dbReference type="PANTHER" id="PTHR20935:SF1">
    <property type="entry name" value="SLL1549 PROTEIN"/>
    <property type="match status" value="1"/>
</dbReference>
<dbReference type="Pfam" id="PF00300">
    <property type="entry name" value="His_Phos_1"/>
    <property type="match status" value="1"/>
</dbReference>
<dbReference type="AlphaFoldDB" id="A0A090Q3G6"/>
<dbReference type="InterPro" id="IPR051021">
    <property type="entry name" value="Mito_Ser/Thr_phosphatase"/>
</dbReference>
<dbReference type="Gene3D" id="3.40.50.1240">
    <property type="entry name" value="Phosphoglycerate mutase-like"/>
    <property type="match status" value="1"/>
</dbReference>
<comment type="caution">
    <text evidence="2">The sequence shown here is derived from an EMBL/GenBank/DDBJ whole genome shotgun (WGS) entry which is preliminary data.</text>
</comment>
<dbReference type="SMART" id="SM00855">
    <property type="entry name" value="PGAM"/>
    <property type="match status" value="1"/>
</dbReference>
<evidence type="ECO:0000313" key="3">
    <source>
        <dbReference type="Proteomes" id="UP000029221"/>
    </source>
</evidence>
<dbReference type="CDD" id="cd07040">
    <property type="entry name" value="HP"/>
    <property type="match status" value="1"/>
</dbReference>